<dbReference type="PIRSF" id="PIRSF010256">
    <property type="entry name" value="CoxE_vWa"/>
    <property type="match status" value="1"/>
</dbReference>
<keyword evidence="3" id="KW-1185">Reference proteome</keyword>
<feature type="compositionally biased region" description="Polar residues" evidence="1">
    <location>
        <begin position="156"/>
        <end position="165"/>
    </location>
</feature>
<reference evidence="3" key="1">
    <citation type="journal article" date="2019" name="Int. J. Syst. Evol. Microbiol.">
        <title>The Global Catalogue of Microorganisms (GCM) 10K type strain sequencing project: providing services to taxonomists for standard genome sequencing and annotation.</title>
        <authorList>
            <consortium name="The Broad Institute Genomics Platform"/>
            <consortium name="The Broad Institute Genome Sequencing Center for Infectious Disease"/>
            <person name="Wu L."/>
            <person name="Ma J."/>
        </authorList>
    </citation>
    <scope>NUCLEOTIDE SEQUENCE [LARGE SCALE GENOMIC DNA]</scope>
    <source>
        <strain evidence="3">CCUG 58127</strain>
    </source>
</reference>
<dbReference type="PANTHER" id="PTHR39338">
    <property type="entry name" value="BLL5662 PROTEIN-RELATED"/>
    <property type="match status" value="1"/>
</dbReference>
<dbReference type="InterPro" id="IPR011195">
    <property type="entry name" value="UCP010256"/>
</dbReference>
<organism evidence="2 3">
    <name type="scientific">Flexivirga alba</name>
    <dbReference type="NCBI Taxonomy" id="702742"/>
    <lineage>
        <taxon>Bacteria</taxon>
        <taxon>Bacillati</taxon>
        <taxon>Actinomycetota</taxon>
        <taxon>Actinomycetes</taxon>
        <taxon>Micrococcales</taxon>
        <taxon>Dermacoccaceae</taxon>
        <taxon>Flexivirga</taxon>
    </lineage>
</organism>
<dbReference type="RefSeq" id="WP_382404609.1">
    <property type="nucleotide sequence ID" value="NZ_JBHSWH010000001.1"/>
</dbReference>
<proteinExistence type="predicted"/>
<feature type="compositionally biased region" description="Basic and acidic residues" evidence="1">
    <location>
        <begin position="200"/>
        <end position="211"/>
    </location>
</feature>
<sequence>MISPAERDESAPVASRFIRLGAAMRGHGIRIGPSEVTDAARVATALGFDDRTRLRAGMAAAMVRRHEDRVTFDQLFDIYFPAATGARTTTGTPADEAELREQLARALATGDEAELDRLAAAAVELLGAIDETEPDRGWSSARTLEALAPQRAISAAHQQLRATQEGSGGEGDAQGPGSGMTPAASAGVDTSWAVNPWDRPPTRPEQLTDRVDRDELRRRVEDFRGRVGTETRRRNAELRDRDRLAQLAVPATLRQRDFVSSGERQLEQLRHEIDPLARKLAARMTARERAGRGSIDVRRTLRASMSTGGVPIKPAYRNRAPHRPDLVLLADLSGSVGGFSTFTMLLMQALHQHFRRVRVFGFVSSTAEITDVVHELPPGTSLTSWALSTPELIGRGTNSSYGWALRTFARGHLDAITKRSTVLVLGDARNNYGDPNVADLERVRDRARHIAWLNPEPRSLWGQGDSAVRSYREAVPMHECRNLDQLRDFVADTMPT</sequence>
<accession>A0ABW2ALX9</accession>
<evidence type="ECO:0000313" key="2">
    <source>
        <dbReference type="EMBL" id="MFC6707947.1"/>
    </source>
</evidence>
<dbReference type="Proteomes" id="UP001596298">
    <property type="component" value="Unassembled WGS sequence"/>
</dbReference>
<dbReference type="EMBL" id="JBHSWH010000001">
    <property type="protein sequence ID" value="MFC6707947.1"/>
    <property type="molecule type" value="Genomic_DNA"/>
</dbReference>
<dbReference type="Pfam" id="PF05762">
    <property type="entry name" value="VWA_CoxE"/>
    <property type="match status" value="1"/>
</dbReference>
<dbReference type="InterPro" id="IPR008912">
    <property type="entry name" value="Uncharacterised_CoxE"/>
</dbReference>
<gene>
    <name evidence="2" type="ORF">ACFQDH_22595</name>
</gene>
<name>A0ABW2ALX9_9MICO</name>
<dbReference type="PANTHER" id="PTHR39338:SF5">
    <property type="entry name" value="BLR6139 PROTEIN"/>
    <property type="match status" value="1"/>
</dbReference>
<feature type="compositionally biased region" description="Gly residues" evidence="1">
    <location>
        <begin position="166"/>
        <end position="178"/>
    </location>
</feature>
<comment type="caution">
    <text evidence="2">The sequence shown here is derived from an EMBL/GenBank/DDBJ whole genome shotgun (WGS) entry which is preliminary data.</text>
</comment>
<protein>
    <submittedName>
        <fullName evidence="2">VWA domain-containing protein</fullName>
    </submittedName>
</protein>
<evidence type="ECO:0000313" key="3">
    <source>
        <dbReference type="Proteomes" id="UP001596298"/>
    </source>
</evidence>
<evidence type="ECO:0000256" key="1">
    <source>
        <dbReference type="SAM" id="MobiDB-lite"/>
    </source>
</evidence>
<feature type="region of interest" description="Disordered" evidence="1">
    <location>
        <begin position="156"/>
        <end position="211"/>
    </location>
</feature>